<keyword evidence="2" id="KW-1185">Reference proteome</keyword>
<sequence>MPLVADGKAKTVAHDELWAIGFWMIVKGARPIRPVRVFVSYEALAQLDPFDIRDLASAFEHFERFRARIEAAASDKFDRDGRGEV</sequence>
<proteinExistence type="predicted"/>
<accession>A0A4Q0S4P4</accession>
<dbReference type="RefSeq" id="WP_164936135.1">
    <property type="nucleotide sequence ID" value="NZ_LBJQ01000073.1"/>
</dbReference>
<evidence type="ECO:0000313" key="1">
    <source>
        <dbReference type="EMBL" id="RXH28933.1"/>
    </source>
</evidence>
<protein>
    <submittedName>
        <fullName evidence="1">Uncharacterized protein</fullName>
    </submittedName>
</protein>
<evidence type="ECO:0000313" key="2">
    <source>
        <dbReference type="Proteomes" id="UP000289546"/>
    </source>
</evidence>
<dbReference type="AlphaFoldDB" id="A0A4Q0S4P4"/>
<name>A0A4Q0S4P4_9BRAD</name>
<dbReference type="InterPro" id="IPR036692">
    <property type="entry name" value="Shew3726-like_sf"/>
</dbReference>
<dbReference type="SUPFAM" id="SSF160272">
    <property type="entry name" value="Shew3726-like"/>
    <property type="match status" value="1"/>
</dbReference>
<comment type="caution">
    <text evidence="1">The sequence shown here is derived from an EMBL/GenBank/DDBJ whole genome shotgun (WGS) entry which is preliminary data.</text>
</comment>
<reference evidence="1 2" key="1">
    <citation type="submission" date="2015-04" db="EMBL/GenBank/DDBJ databases">
        <title>Comparative genomics of rhizobia nodulating Arachis hypogaea in China.</title>
        <authorList>
            <person name="Li Y."/>
        </authorList>
    </citation>
    <scope>NUCLEOTIDE SEQUENCE [LARGE SCALE GENOMIC DNA]</scope>
    <source>
        <strain evidence="1 2">CCBAU 51757</strain>
    </source>
</reference>
<gene>
    <name evidence="1" type="ORF">XH99_14070</name>
</gene>
<dbReference type="EMBL" id="LBJQ01000073">
    <property type="protein sequence ID" value="RXH28933.1"/>
    <property type="molecule type" value="Genomic_DNA"/>
</dbReference>
<organism evidence="1 2">
    <name type="scientific">Bradyrhizobium nanningense</name>
    <dbReference type="NCBI Taxonomy" id="1325118"/>
    <lineage>
        <taxon>Bacteria</taxon>
        <taxon>Pseudomonadati</taxon>
        <taxon>Pseudomonadota</taxon>
        <taxon>Alphaproteobacteria</taxon>
        <taxon>Hyphomicrobiales</taxon>
        <taxon>Nitrobacteraceae</taxon>
        <taxon>Bradyrhizobium</taxon>
    </lineage>
</organism>
<dbReference type="Proteomes" id="UP000289546">
    <property type="component" value="Unassembled WGS sequence"/>
</dbReference>